<keyword evidence="3" id="KW-0413">Isomerase</keyword>
<dbReference type="InterPro" id="IPR016055">
    <property type="entry name" value="A-D-PHexomutase_a/b/a-I/II/III"/>
</dbReference>
<dbReference type="Gene3D" id="3.30.310.50">
    <property type="entry name" value="Alpha-D-phosphohexomutase, C-terminal domain"/>
    <property type="match status" value="1"/>
</dbReference>
<dbReference type="EMBL" id="GDHC01013508">
    <property type="protein sequence ID" value="JAQ05121.1"/>
    <property type="molecule type" value="Transcribed_RNA"/>
</dbReference>
<evidence type="ECO:0000313" key="6">
    <source>
        <dbReference type="EMBL" id="JAG22584.1"/>
    </source>
</evidence>
<dbReference type="GO" id="GO:0005634">
    <property type="term" value="C:nucleus"/>
    <property type="evidence" value="ECO:0007669"/>
    <property type="project" value="TreeGrafter"/>
</dbReference>
<dbReference type="InterPro" id="IPR036900">
    <property type="entry name" value="A-D-PHexomutase_C_sf"/>
</dbReference>
<name>A0A0A9XRK6_LYGHE</name>
<evidence type="ECO:0000259" key="5">
    <source>
        <dbReference type="Pfam" id="PF02880"/>
    </source>
</evidence>
<dbReference type="EMBL" id="GBHO01021019">
    <property type="protein sequence ID" value="JAG22585.1"/>
    <property type="molecule type" value="Transcribed_RNA"/>
</dbReference>
<sequence length="303" mass="34267">METADANDSTLILANDPDADRLAVACKDRDGKWVILTGNEIAAVFADWVWLQWKSKNPHGDPSKCAMIASTVSSKHLQAMAKREGFQFFDTLTGFKWIGNKAIEVTNDGMEFLFGYEVEIGFLVGSTSFDKDGIRTAAIFAEAANYWLRTTGESVLDRVNEFYKKYGYFKMTNSYFIYNDMSIGDQIFHHICTGYNGTYPTHCGEFVVKSIRNISTNYDSSYPDMKSRLPLVTDAHMITFTFTNGVTVTLRNSGTEPKLKYYIEANSDQSPEEAHQLMEKVTQSVIEEFIRPTHYGLVARKLD</sequence>
<proteinExistence type="predicted"/>
<dbReference type="Pfam" id="PF02880">
    <property type="entry name" value="PGM_PMM_III"/>
    <property type="match status" value="1"/>
</dbReference>
<organism evidence="6">
    <name type="scientific">Lygus hesperus</name>
    <name type="common">Western plant bug</name>
    <dbReference type="NCBI Taxonomy" id="30085"/>
    <lineage>
        <taxon>Eukaryota</taxon>
        <taxon>Metazoa</taxon>
        <taxon>Ecdysozoa</taxon>
        <taxon>Arthropoda</taxon>
        <taxon>Hexapoda</taxon>
        <taxon>Insecta</taxon>
        <taxon>Pterygota</taxon>
        <taxon>Neoptera</taxon>
        <taxon>Paraneoptera</taxon>
        <taxon>Hemiptera</taxon>
        <taxon>Heteroptera</taxon>
        <taxon>Panheteroptera</taxon>
        <taxon>Cimicomorpha</taxon>
        <taxon>Miridae</taxon>
        <taxon>Mirini</taxon>
        <taxon>Lygus</taxon>
    </lineage>
</organism>
<evidence type="ECO:0000256" key="2">
    <source>
        <dbReference type="ARBA" id="ARBA00022842"/>
    </source>
</evidence>
<dbReference type="Gene3D" id="3.40.120.10">
    <property type="entry name" value="Alpha-D-Glucose-1,6-Bisphosphate, subunit A, domain 3"/>
    <property type="match status" value="1"/>
</dbReference>
<dbReference type="GO" id="GO:0005975">
    <property type="term" value="P:carbohydrate metabolic process"/>
    <property type="evidence" value="ECO:0007669"/>
    <property type="project" value="InterPro"/>
</dbReference>
<keyword evidence="2" id="KW-0460">Magnesium</keyword>
<evidence type="ECO:0000313" key="7">
    <source>
        <dbReference type="EMBL" id="JAG22585.1"/>
    </source>
</evidence>
<evidence type="ECO:0000259" key="4">
    <source>
        <dbReference type="Pfam" id="PF00408"/>
    </source>
</evidence>
<reference evidence="6" key="2">
    <citation type="submission" date="2014-07" db="EMBL/GenBank/DDBJ databases">
        <authorList>
            <person name="Hull J."/>
        </authorList>
    </citation>
    <scope>NUCLEOTIDE SEQUENCE</scope>
</reference>
<dbReference type="InterPro" id="IPR005846">
    <property type="entry name" value="A-D-PHexomutase_a/b/a-III"/>
</dbReference>
<gene>
    <name evidence="6" type="primary">Pgm2l1_0</name>
    <name evidence="7" type="synonym">Pgm2l1_1</name>
    <name evidence="7" type="ORF">CM83_7324</name>
    <name evidence="6" type="ORF">CM83_7327</name>
    <name evidence="8" type="ORF">g.32706</name>
</gene>
<evidence type="ECO:0000256" key="1">
    <source>
        <dbReference type="ARBA" id="ARBA00022723"/>
    </source>
</evidence>
<dbReference type="PANTHER" id="PTHR45745">
    <property type="entry name" value="PHOSPHOMANNOMUTASE 45A"/>
    <property type="match status" value="1"/>
</dbReference>
<reference evidence="6" key="1">
    <citation type="journal article" date="2014" name="PLoS ONE">
        <title>Transcriptome-Based Identification of ABC Transporters in the Western Tarnished Plant Bug Lygus hesperus.</title>
        <authorList>
            <person name="Hull J.J."/>
            <person name="Chaney K."/>
            <person name="Geib S.M."/>
            <person name="Fabrick J.A."/>
            <person name="Brent C.S."/>
            <person name="Walsh D."/>
            <person name="Lavine L.C."/>
        </authorList>
    </citation>
    <scope>NUCLEOTIDE SEQUENCE</scope>
</reference>
<keyword evidence="1" id="KW-0479">Metal-binding</keyword>
<dbReference type="AlphaFoldDB" id="A0A0A9XRK6"/>
<dbReference type="GO" id="GO:0008973">
    <property type="term" value="F:phosphopentomutase activity"/>
    <property type="evidence" value="ECO:0007669"/>
    <property type="project" value="TreeGrafter"/>
</dbReference>
<dbReference type="SUPFAM" id="SSF55957">
    <property type="entry name" value="Phosphoglucomutase, C-terminal domain"/>
    <property type="match status" value="1"/>
</dbReference>
<dbReference type="PANTHER" id="PTHR45745:SF1">
    <property type="entry name" value="PHOSPHOGLUCOMUTASE 2B-RELATED"/>
    <property type="match status" value="1"/>
</dbReference>
<dbReference type="EMBL" id="GBHO01021020">
    <property type="protein sequence ID" value="JAG22584.1"/>
    <property type="molecule type" value="Transcribed_RNA"/>
</dbReference>
<feature type="domain" description="Alpha-D-phosphohexomutase alpha/beta/alpha" evidence="5">
    <location>
        <begin position="38"/>
        <end position="166"/>
    </location>
</feature>
<dbReference type="GO" id="GO:0046872">
    <property type="term" value="F:metal ion binding"/>
    <property type="evidence" value="ECO:0007669"/>
    <property type="project" value="UniProtKB-KW"/>
</dbReference>
<dbReference type="GO" id="GO:0006166">
    <property type="term" value="P:purine ribonucleoside salvage"/>
    <property type="evidence" value="ECO:0007669"/>
    <property type="project" value="TreeGrafter"/>
</dbReference>
<accession>A0A0A9XRK6</accession>
<reference evidence="8" key="3">
    <citation type="journal article" date="2016" name="Gigascience">
        <title>De novo construction of an expanded transcriptome assembly for the western tarnished plant bug, Lygus hesperus.</title>
        <authorList>
            <person name="Tassone E.E."/>
            <person name="Geib S.M."/>
            <person name="Hall B."/>
            <person name="Fabrick J.A."/>
            <person name="Brent C.S."/>
            <person name="Hull J.J."/>
        </authorList>
    </citation>
    <scope>NUCLEOTIDE SEQUENCE</scope>
</reference>
<dbReference type="InterPro" id="IPR005843">
    <property type="entry name" value="A-D-PHexomutase_C"/>
</dbReference>
<evidence type="ECO:0000256" key="3">
    <source>
        <dbReference type="ARBA" id="ARBA00023235"/>
    </source>
</evidence>
<dbReference type="Pfam" id="PF00408">
    <property type="entry name" value="PGM_PMM_IV"/>
    <property type="match status" value="1"/>
</dbReference>
<protein>
    <submittedName>
        <fullName evidence="6">Glucose 1,6-bisphosphate synthase</fullName>
    </submittedName>
</protein>
<evidence type="ECO:0000313" key="8">
    <source>
        <dbReference type="EMBL" id="JAQ05121.1"/>
    </source>
</evidence>
<dbReference type="SUPFAM" id="SSF53738">
    <property type="entry name" value="Phosphoglucomutase, first 3 domains"/>
    <property type="match status" value="1"/>
</dbReference>
<feature type="domain" description="Alpha-D-phosphohexomutase C-terminal" evidence="4">
    <location>
        <begin position="237"/>
        <end position="270"/>
    </location>
</feature>